<dbReference type="RefSeq" id="WP_121144448.1">
    <property type="nucleotide sequence ID" value="NZ_RBWY01000001.1"/>
</dbReference>
<organism evidence="2 3">
    <name type="scientific">Orbus hercynius</name>
    <dbReference type="NCBI Taxonomy" id="593135"/>
    <lineage>
        <taxon>Bacteria</taxon>
        <taxon>Pseudomonadati</taxon>
        <taxon>Pseudomonadota</taxon>
        <taxon>Gammaproteobacteria</taxon>
        <taxon>Orbales</taxon>
        <taxon>Orbaceae</taxon>
        <taxon>Orbus</taxon>
    </lineage>
</organism>
<dbReference type="Gene3D" id="3.40.50.720">
    <property type="entry name" value="NAD(P)-binding Rossmann-like Domain"/>
    <property type="match status" value="1"/>
</dbReference>
<dbReference type="Pfam" id="PF13460">
    <property type="entry name" value="NAD_binding_10"/>
    <property type="match status" value="1"/>
</dbReference>
<dbReference type="CDD" id="cd05243">
    <property type="entry name" value="SDR_a5"/>
    <property type="match status" value="1"/>
</dbReference>
<accession>A0A495RJQ7</accession>
<dbReference type="InterPro" id="IPR036291">
    <property type="entry name" value="NAD(P)-bd_dom_sf"/>
</dbReference>
<dbReference type="SUPFAM" id="SSF51735">
    <property type="entry name" value="NAD(P)-binding Rossmann-fold domains"/>
    <property type="match status" value="1"/>
</dbReference>
<proteinExistence type="predicted"/>
<dbReference type="PANTHER" id="PTHR15020">
    <property type="entry name" value="FLAVIN REDUCTASE-RELATED"/>
    <property type="match status" value="1"/>
</dbReference>
<dbReference type="InterPro" id="IPR016040">
    <property type="entry name" value="NAD(P)-bd_dom"/>
</dbReference>
<dbReference type="AlphaFoldDB" id="A0A495RJQ7"/>
<name>A0A495RJQ7_9GAMM</name>
<protein>
    <submittedName>
        <fullName evidence="2">Uncharacterized protein YbjT (DUF2867 family)</fullName>
    </submittedName>
</protein>
<dbReference type="Proteomes" id="UP000278542">
    <property type="component" value="Unassembled WGS sequence"/>
</dbReference>
<gene>
    <name evidence="2" type="ORF">DES39_0799</name>
</gene>
<reference evidence="2 3" key="1">
    <citation type="submission" date="2018-10" db="EMBL/GenBank/DDBJ databases">
        <title>Genomic Encyclopedia of Type Strains, Phase IV (KMG-IV): sequencing the most valuable type-strain genomes for metagenomic binning, comparative biology and taxonomic classification.</title>
        <authorList>
            <person name="Goeker M."/>
        </authorList>
    </citation>
    <scope>NUCLEOTIDE SEQUENCE [LARGE SCALE GENOMIC DNA]</scope>
    <source>
        <strain evidence="2 3">DSM 22228</strain>
    </source>
</reference>
<dbReference type="PANTHER" id="PTHR15020:SF11">
    <property type="entry name" value="OS06G0360300 PROTEIN"/>
    <property type="match status" value="1"/>
</dbReference>
<sequence length="249" mass="27971">MTQINRVLVVGATGSIGRIVVEEALKQKLTVYALVRDPLRVNFESNVRLIHGDLTKALTLEAVDAVIFAQGSYDSEMAESVDYNGVRNVLFALKGKVKRLALMTSIYATAERENSRWKRRSERLVRASGVPYTIIRPSWFDHNQADELTLVVAQNDDRYHYTFTAQDGGVSRRQIGEVLVRSLQTVNATDRTVELFSVKGDRTTDFEALFADALVDRKQDNFDGINDPNNLPLSPEPERVLRDLAVITT</sequence>
<dbReference type="EMBL" id="RBWY01000001">
    <property type="protein sequence ID" value="RKS87561.1"/>
    <property type="molecule type" value="Genomic_DNA"/>
</dbReference>
<evidence type="ECO:0000259" key="1">
    <source>
        <dbReference type="Pfam" id="PF13460"/>
    </source>
</evidence>
<feature type="domain" description="NAD(P)-binding" evidence="1">
    <location>
        <begin position="11"/>
        <end position="184"/>
    </location>
</feature>
<dbReference type="OrthoDB" id="9803892at2"/>
<comment type="caution">
    <text evidence="2">The sequence shown here is derived from an EMBL/GenBank/DDBJ whole genome shotgun (WGS) entry which is preliminary data.</text>
</comment>
<keyword evidence="3" id="KW-1185">Reference proteome</keyword>
<evidence type="ECO:0000313" key="3">
    <source>
        <dbReference type="Proteomes" id="UP000278542"/>
    </source>
</evidence>
<evidence type="ECO:0000313" key="2">
    <source>
        <dbReference type="EMBL" id="RKS87561.1"/>
    </source>
</evidence>